<name>A0A370TD91_9HELO</name>
<proteinExistence type="predicted"/>
<comment type="caution">
    <text evidence="1">The sequence shown here is derived from an EMBL/GenBank/DDBJ whole genome shotgun (WGS) entry which is preliminary data.</text>
</comment>
<accession>A0A370TD91</accession>
<dbReference type="AlphaFoldDB" id="A0A370TD91"/>
<keyword evidence="2" id="KW-1185">Reference proteome</keyword>
<dbReference type="RefSeq" id="XP_031866161.1">
    <property type="nucleotide sequence ID" value="XM_032017518.1"/>
</dbReference>
<evidence type="ECO:0000313" key="1">
    <source>
        <dbReference type="EMBL" id="RDL32439.1"/>
    </source>
</evidence>
<gene>
    <name evidence="1" type="ORF">BP5553_08895</name>
</gene>
<protein>
    <submittedName>
        <fullName evidence="1">Uncharacterized protein</fullName>
    </submittedName>
</protein>
<dbReference type="Proteomes" id="UP000254866">
    <property type="component" value="Unassembled WGS sequence"/>
</dbReference>
<dbReference type="STRING" id="2656787.A0A370TD91"/>
<reference evidence="1 2" key="1">
    <citation type="journal article" date="2018" name="IMA Fungus">
        <title>IMA Genome-F 9: Draft genome sequence of Annulohypoxylon stygium, Aspergillus mulundensis, Berkeleyomyces basicola (syn. Thielaviopsis basicola), Ceratocystis smalleyi, two Cercospora beticola strains, Coleophoma cylindrospora, Fusarium fracticaudum, Phialophora cf. hyalina, and Morchella septimelata.</title>
        <authorList>
            <person name="Wingfield B.D."/>
            <person name="Bills G.F."/>
            <person name="Dong Y."/>
            <person name="Huang W."/>
            <person name="Nel W.J."/>
            <person name="Swalarsk-Parry B.S."/>
            <person name="Vaghefi N."/>
            <person name="Wilken P.M."/>
            <person name="An Z."/>
            <person name="de Beer Z.W."/>
            <person name="De Vos L."/>
            <person name="Chen L."/>
            <person name="Duong T.A."/>
            <person name="Gao Y."/>
            <person name="Hammerbacher A."/>
            <person name="Kikkert J.R."/>
            <person name="Li Y."/>
            <person name="Li H."/>
            <person name="Li K."/>
            <person name="Li Q."/>
            <person name="Liu X."/>
            <person name="Ma X."/>
            <person name="Naidoo K."/>
            <person name="Pethybridge S.J."/>
            <person name="Sun J."/>
            <person name="Steenkamp E.T."/>
            <person name="van der Nest M.A."/>
            <person name="van Wyk S."/>
            <person name="Wingfield M.J."/>
            <person name="Xiong C."/>
            <person name="Yue Q."/>
            <person name="Zhang X."/>
        </authorList>
    </citation>
    <scope>NUCLEOTIDE SEQUENCE [LARGE SCALE GENOMIC DNA]</scope>
    <source>
        <strain evidence="1 2">BP 5553</strain>
    </source>
</reference>
<organism evidence="1 2">
    <name type="scientific">Venustampulla echinocandica</name>
    <dbReference type="NCBI Taxonomy" id="2656787"/>
    <lineage>
        <taxon>Eukaryota</taxon>
        <taxon>Fungi</taxon>
        <taxon>Dikarya</taxon>
        <taxon>Ascomycota</taxon>
        <taxon>Pezizomycotina</taxon>
        <taxon>Leotiomycetes</taxon>
        <taxon>Helotiales</taxon>
        <taxon>Pleuroascaceae</taxon>
        <taxon>Venustampulla</taxon>
    </lineage>
</organism>
<dbReference type="GeneID" id="43601744"/>
<sequence>MMASFSTVLVAAQGMQDAPKTSGNPAGVVYEADLPPEPFFTNGALNGNIKGSIRAEAPDDGKGVRFTVRFENFPTEGGPFRQTLLALLTDSPSIQSADTSGSRCRDHAAAM</sequence>
<dbReference type="EMBL" id="NPIC01000010">
    <property type="protein sequence ID" value="RDL32439.1"/>
    <property type="molecule type" value="Genomic_DNA"/>
</dbReference>
<dbReference type="OrthoDB" id="159229at2759"/>
<evidence type="ECO:0000313" key="2">
    <source>
        <dbReference type="Proteomes" id="UP000254866"/>
    </source>
</evidence>